<keyword evidence="2" id="KW-0805">Transcription regulation</keyword>
<dbReference type="AlphaFoldDB" id="A0A2D2BW89"/>
<dbReference type="PANTHER" id="PTHR30537">
    <property type="entry name" value="HTH-TYPE TRANSCRIPTIONAL REGULATOR"/>
    <property type="match status" value="1"/>
</dbReference>
<dbReference type="SUPFAM" id="SSF46785">
    <property type="entry name" value="Winged helix' DNA-binding domain"/>
    <property type="match status" value="1"/>
</dbReference>
<dbReference type="PANTHER" id="PTHR30537:SF1">
    <property type="entry name" value="HTH-TYPE TRANSCRIPTIONAL REGULATOR PGRR"/>
    <property type="match status" value="1"/>
</dbReference>
<dbReference type="CDD" id="cd08474">
    <property type="entry name" value="PBP2_CrgA_like_5"/>
    <property type="match status" value="1"/>
</dbReference>
<sequence>MERAHLSRLVVLRTVAELGSFRGAADRLGIAPSAVSQAVALLEADLGVRLLARTTRSTRPTDEGARLLERVGGALDEIGAALAETAARPEIPSGPLRITMPHLAADEVVMRRIPEFVARYPLIELDIRTSDRFEDIVESGCDAGLRLGESLETDMIAVRAGGPRRGVIVGAPDYFARHPKPRHPRDLKDHNCIRRRFASGRLYRWELEKDGRAQSVSVTGNLILPQQDLIRRAALQGLGLAFLFKDVVARDLRDGRLTAVLDDWCPPFEGFYIYYPSRRQMRPALRAFIDFFRC</sequence>
<dbReference type="PROSITE" id="PS50931">
    <property type="entry name" value="HTH_LYSR"/>
    <property type="match status" value="1"/>
</dbReference>
<evidence type="ECO:0000313" key="7">
    <source>
        <dbReference type="Proteomes" id="UP000229314"/>
    </source>
</evidence>
<evidence type="ECO:0000256" key="2">
    <source>
        <dbReference type="ARBA" id="ARBA00023015"/>
    </source>
</evidence>
<proteinExistence type="inferred from homology"/>
<evidence type="ECO:0000259" key="5">
    <source>
        <dbReference type="PROSITE" id="PS50931"/>
    </source>
</evidence>
<evidence type="ECO:0000313" key="6">
    <source>
        <dbReference type="EMBL" id="ATQ54547.1"/>
    </source>
</evidence>
<dbReference type="Pfam" id="PF03466">
    <property type="entry name" value="LysR_substrate"/>
    <property type="match status" value="1"/>
</dbReference>
<protein>
    <submittedName>
        <fullName evidence="6">LysR family transcriptional regulator</fullName>
    </submittedName>
</protein>
<dbReference type="Gene3D" id="1.10.10.10">
    <property type="entry name" value="Winged helix-like DNA-binding domain superfamily/Winged helix DNA-binding domain"/>
    <property type="match status" value="1"/>
</dbReference>
<comment type="similarity">
    <text evidence="1">Belongs to the LysR transcriptional regulatory family.</text>
</comment>
<dbReference type="GO" id="GO:0003700">
    <property type="term" value="F:DNA-binding transcription factor activity"/>
    <property type="evidence" value="ECO:0007669"/>
    <property type="project" value="InterPro"/>
</dbReference>
<evidence type="ECO:0000256" key="1">
    <source>
        <dbReference type="ARBA" id="ARBA00009437"/>
    </source>
</evidence>
<dbReference type="RefSeq" id="WP_099647964.1">
    <property type="nucleotide sequence ID" value="NZ_CAJGAB010000003.1"/>
</dbReference>
<name>A0A2D2BW89_9RHOB</name>
<gene>
    <name evidence="6" type="ORF">PYTT13_01160</name>
</gene>
<dbReference type="EMBL" id="CP024422">
    <property type="protein sequence ID" value="ATQ54547.1"/>
    <property type="molecule type" value="Genomic_DNA"/>
</dbReference>
<evidence type="ECO:0000256" key="3">
    <source>
        <dbReference type="ARBA" id="ARBA00023125"/>
    </source>
</evidence>
<dbReference type="InterPro" id="IPR036388">
    <property type="entry name" value="WH-like_DNA-bd_sf"/>
</dbReference>
<keyword evidence="3" id="KW-0238">DNA-binding</keyword>
<dbReference type="Gene3D" id="3.40.190.290">
    <property type="match status" value="1"/>
</dbReference>
<dbReference type="InterPro" id="IPR005119">
    <property type="entry name" value="LysR_subst-bd"/>
</dbReference>
<dbReference type="InterPro" id="IPR000847">
    <property type="entry name" value="LysR_HTH_N"/>
</dbReference>
<feature type="domain" description="HTH lysR-type" evidence="5">
    <location>
        <begin position="1"/>
        <end position="61"/>
    </location>
</feature>
<dbReference type="Pfam" id="PF00126">
    <property type="entry name" value="HTH_1"/>
    <property type="match status" value="1"/>
</dbReference>
<dbReference type="SUPFAM" id="SSF53850">
    <property type="entry name" value="Periplasmic binding protein-like II"/>
    <property type="match status" value="1"/>
</dbReference>
<dbReference type="InterPro" id="IPR036390">
    <property type="entry name" value="WH_DNA-bd_sf"/>
</dbReference>
<dbReference type="GO" id="GO:0043565">
    <property type="term" value="F:sequence-specific DNA binding"/>
    <property type="evidence" value="ECO:0007669"/>
    <property type="project" value="TreeGrafter"/>
</dbReference>
<organism evidence="6 7">
    <name type="scientific">Paracoccus yeei</name>
    <dbReference type="NCBI Taxonomy" id="147645"/>
    <lineage>
        <taxon>Bacteria</taxon>
        <taxon>Pseudomonadati</taxon>
        <taxon>Pseudomonadota</taxon>
        <taxon>Alphaproteobacteria</taxon>
        <taxon>Rhodobacterales</taxon>
        <taxon>Paracoccaceae</taxon>
        <taxon>Paracoccus</taxon>
    </lineage>
</organism>
<keyword evidence="4" id="KW-0804">Transcription</keyword>
<evidence type="ECO:0000256" key="4">
    <source>
        <dbReference type="ARBA" id="ARBA00023163"/>
    </source>
</evidence>
<dbReference type="FunFam" id="1.10.10.10:FF:000001">
    <property type="entry name" value="LysR family transcriptional regulator"/>
    <property type="match status" value="1"/>
</dbReference>
<dbReference type="InterPro" id="IPR058163">
    <property type="entry name" value="LysR-type_TF_proteobact-type"/>
</dbReference>
<dbReference type="GO" id="GO:0006351">
    <property type="term" value="P:DNA-templated transcription"/>
    <property type="evidence" value="ECO:0007669"/>
    <property type="project" value="TreeGrafter"/>
</dbReference>
<reference evidence="6 7" key="1">
    <citation type="submission" date="2017-10" db="EMBL/GenBank/DDBJ databases">
        <title>Complete genome sequence of Paracoccus yeei TT13 isolated from human skin.</title>
        <authorList>
            <person name="Lee K."/>
            <person name="Lim J.Y."/>
            <person name="Hwang I."/>
        </authorList>
    </citation>
    <scope>NUCLEOTIDE SEQUENCE [LARGE SCALE GENOMIC DNA]</scope>
    <source>
        <strain evidence="6 7">TT13</strain>
    </source>
</reference>
<accession>A0A2D2BW89</accession>
<dbReference type="GeneID" id="78896276"/>
<dbReference type="Proteomes" id="UP000229314">
    <property type="component" value="Chromosome"/>
</dbReference>